<reference evidence="5" key="2">
    <citation type="submission" date="2023-01" db="EMBL/GenBank/DDBJ databases">
        <title>Draft genome sequence of Agaribacter marinus strain NBRC 110023.</title>
        <authorList>
            <person name="Sun Q."/>
            <person name="Mori K."/>
        </authorList>
    </citation>
    <scope>NUCLEOTIDE SEQUENCE</scope>
    <source>
        <strain evidence="5">NBRC 110023</strain>
    </source>
</reference>
<dbReference type="RefSeq" id="WP_284218477.1">
    <property type="nucleotide sequence ID" value="NZ_BSOT01000007.1"/>
</dbReference>
<dbReference type="SUPFAM" id="SSF46689">
    <property type="entry name" value="Homeodomain-like"/>
    <property type="match status" value="2"/>
</dbReference>
<dbReference type="GO" id="GO:0003700">
    <property type="term" value="F:DNA-binding transcription factor activity"/>
    <property type="evidence" value="ECO:0007669"/>
    <property type="project" value="InterPro"/>
</dbReference>
<dbReference type="SMART" id="SM00871">
    <property type="entry name" value="AraC_E_bind"/>
    <property type="match status" value="1"/>
</dbReference>
<dbReference type="InterPro" id="IPR018060">
    <property type="entry name" value="HTH_AraC"/>
</dbReference>
<dbReference type="Gene3D" id="1.10.10.60">
    <property type="entry name" value="Homeodomain-like"/>
    <property type="match status" value="2"/>
</dbReference>
<keyword evidence="1" id="KW-0805">Transcription regulation</keyword>
<dbReference type="PANTHER" id="PTHR47504:SF5">
    <property type="entry name" value="RIGHT ORIGIN-BINDING PROTEIN"/>
    <property type="match status" value="1"/>
</dbReference>
<accession>A0AA37T687</accession>
<dbReference type="Pfam" id="PF14526">
    <property type="entry name" value="Cass2"/>
    <property type="match status" value="1"/>
</dbReference>
<dbReference type="PROSITE" id="PS01124">
    <property type="entry name" value="HTH_ARAC_FAMILY_2"/>
    <property type="match status" value="1"/>
</dbReference>
<sequence>MKHLKSVQMGIDYIEANLDKHISLTDVSSHAKMSHWHFQRIFKALTNETLKSYVRARRITNSLDRVLKSEGSILDIALDAGFQSHEAYTKAFQRLYGCTPIQYRQKFGQPSIFKKPKIDDRYLTDLHQHVSLEPRIYVSEEKHLVGMKEEVIGIESEHTNIAEKLPKLWQDFVACMREVPNRVDEKGYGVISVENTCGTEQRLFYTACVEVSSLNDIPSNMVSVTIPRQRYAEFRHKGRVDVESFNTTISYIYSSWLLQSNVSHTYGYDIETYGDEFHPDSDDSVVYYAIPINV</sequence>
<evidence type="ECO:0000256" key="3">
    <source>
        <dbReference type="ARBA" id="ARBA00023163"/>
    </source>
</evidence>
<comment type="caution">
    <text evidence="5">The sequence shown here is derived from an EMBL/GenBank/DDBJ whole genome shotgun (WGS) entry which is preliminary data.</text>
</comment>
<keyword evidence="3" id="KW-0804">Transcription</keyword>
<dbReference type="Gene3D" id="3.20.80.10">
    <property type="entry name" value="Regulatory factor, effector binding domain"/>
    <property type="match status" value="1"/>
</dbReference>
<dbReference type="Proteomes" id="UP001156601">
    <property type="component" value="Unassembled WGS sequence"/>
</dbReference>
<dbReference type="InterPro" id="IPR010499">
    <property type="entry name" value="AraC_E-bd"/>
</dbReference>
<dbReference type="PROSITE" id="PS00041">
    <property type="entry name" value="HTH_ARAC_FAMILY_1"/>
    <property type="match status" value="1"/>
</dbReference>
<dbReference type="SMART" id="SM00342">
    <property type="entry name" value="HTH_ARAC"/>
    <property type="match status" value="1"/>
</dbReference>
<dbReference type="SUPFAM" id="SSF55136">
    <property type="entry name" value="Probable bacterial effector-binding domain"/>
    <property type="match status" value="1"/>
</dbReference>
<proteinExistence type="predicted"/>
<organism evidence="5 6">
    <name type="scientific">Agaribacter marinus</name>
    <dbReference type="NCBI Taxonomy" id="1431249"/>
    <lineage>
        <taxon>Bacteria</taxon>
        <taxon>Pseudomonadati</taxon>
        <taxon>Pseudomonadota</taxon>
        <taxon>Gammaproteobacteria</taxon>
        <taxon>Alteromonadales</taxon>
        <taxon>Alteromonadaceae</taxon>
        <taxon>Agaribacter</taxon>
    </lineage>
</organism>
<dbReference type="GO" id="GO:0043565">
    <property type="term" value="F:sequence-specific DNA binding"/>
    <property type="evidence" value="ECO:0007669"/>
    <property type="project" value="InterPro"/>
</dbReference>
<dbReference type="InterPro" id="IPR050959">
    <property type="entry name" value="MarA-like"/>
</dbReference>
<dbReference type="AlphaFoldDB" id="A0AA37T687"/>
<evidence type="ECO:0000313" key="5">
    <source>
        <dbReference type="EMBL" id="GLR72115.1"/>
    </source>
</evidence>
<protein>
    <submittedName>
        <fullName evidence="5">Transcriptional regulator</fullName>
    </submittedName>
</protein>
<feature type="domain" description="HTH araC/xylS-type" evidence="4">
    <location>
        <begin position="8"/>
        <end position="106"/>
    </location>
</feature>
<dbReference type="PANTHER" id="PTHR47504">
    <property type="entry name" value="RIGHT ORIGIN-BINDING PROTEIN"/>
    <property type="match status" value="1"/>
</dbReference>
<dbReference type="InterPro" id="IPR020449">
    <property type="entry name" value="Tscrpt_reg_AraC-type_HTH"/>
</dbReference>
<evidence type="ECO:0000313" key="6">
    <source>
        <dbReference type="Proteomes" id="UP001156601"/>
    </source>
</evidence>
<reference evidence="5" key="1">
    <citation type="journal article" date="2014" name="Int. J. Syst. Evol. Microbiol.">
        <title>Complete genome sequence of Corynebacterium casei LMG S-19264T (=DSM 44701T), isolated from a smear-ripened cheese.</title>
        <authorList>
            <consortium name="US DOE Joint Genome Institute (JGI-PGF)"/>
            <person name="Walter F."/>
            <person name="Albersmeier A."/>
            <person name="Kalinowski J."/>
            <person name="Ruckert C."/>
        </authorList>
    </citation>
    <scope>NUCLEOTIDE SEQUENCE</scope>
    <source>
        <strain evidence="5">NBRC 110023</strain>
    </source>
</reference>
<name>A0AA37T687_9ALTE</name>
<gene>
    <name evidence="5" type="ORF">GCM10007852_30230</name>
</gene>
<dbReference type="InterPro" id="IPR018062">
    <property type="entry name" value="HTH_AraC-typ_CS"/>
</dbReference>
<dbReference type="InterPro" id="IPR011256">
    <property type="entry name" value="Reg_factor_effector_dom_sf"/>
</dbReference>
<dbReference type="InterPro" id="IPR009057">
    <property type="entry name" value="Homeodomain-like_sf"/>
</dbReference>
<evidence type="ECO:0000256" key="2">
    <source>
        <dbReference type="ARBA" id="ARBA00023125"/>
    </source>
</evidence>
<keyword evidence="2" id="KW-0238">DNA-binding</keyword>
<dbReference type="InterPro" id="IPR029441">
    <property type="entry name" value="Cass2"/>
</dbReference>
<keyword evidence="6" id="KW-1185">Reference proteome</keyword>
<evidence type="ECO:0000256" key="1">
    <source>
        <dbReference type="ARBA" id="ARBA00023015"/>
    </source>
</evidence>
<dbReference type="PRINTS" id="PR00032">
    <property type="entry name" value="HTHARAC"/>
</dbReference>
<evidence type="ECO:0000259" key="4">
    <source>
        <dbReference type="PROSITE" id="PS01124"/>
    </source>
</evidence>
<dbReference type="Pfam" id="PF12833">
    <property type="entry name" value="HTH_18"/>
    <property type="match status" value="1"/>
</dbReference>
<dbReference type="EMBL" id="BSOT01000007">
    <property type="protein sequence ID" value="GLR72115.1"/>
    <property type="molecule type" value="Genomic_DNA"/>
</dbReference>